<name>A0A4Q1KCZ2_9FLAO</name>
<dbReference type="AlphaFoldDB" id="A0A4Q1KCZ2"/>
<feature type="domain" description="DUF6265" evidence="1">
    <location>
        <begin position="37"/>
        <end position="143"/>
    </location>
</feature>
<dbReference type="EMBL" id="SBKN01000002">
    <property type="protein sequence ID" value="RXR23222.1"/>
    <property type="molecule type" value="Genomic_DNA"/>
</dbReference>
<dbReference type="PROSITE" id="PS51257">
    <property type="entry name" value="PROKAR_LIPOPROTEIN"/>
    <property type="match status" value="1"/>
</dbReference>
<sequence>MKKIILSILALGFIAISCKKYDAFGNEIRFEELNKAAFLEGNWEVQDSLGVLQLQWKTENDSTFSGTSYFIQGEKKDTLHRETIELQQRDEHLFFTSTVQGEKGDTPITFQLTKDADSLAVFENPKNDYPSKIEFRLQKDGKIKQTESGMVLKKPKAQQYLWTKSNPKSEN</sequence>
<evidence type="ECO:0000259" key="1">
    <source>
        <dbReference type="Pfam" id="PF19780"/>
    </source>
</evidence>
<dbReference type="RefSeq" id="WP_129460705.1">
    <property type="nucleotide sequence ID" value="NZ_SBKN01000002.1"/>
</dbReference>
<protein>
    <recommendedName>
        <fullName evidence="1">DUF6265 domain-containing protein</fullName>
    </recommendedName>
</protein>
<dbReference type="OrthoDB" id="5382295at2"/>
<organism evidence="2 3">
    <name type="scientific">Flavobacterium stagni</name>
    <dbReference type="NCBI Taxonomy" id="2506421"/>
    <lineage>
        <taxon>Bacteria</taxon>
        <taxon>Pseudomonadati</taxon>
        <taxon>Bacteroidota</taxon>
        <taxon>Flavobacteriia</taxon>
        <taxon>Flavobacteriales</taxon>
        <taxon>Flavobacteriaceae</taxon>
        <taxon>Flavobacterium</taxon>
    </lineage>
</organism>
<gene>
    <name evidence="2" type="ORF">EQG61_04440</name>
</gene>
<proteinExistence type="predicted"/>
<dbReference type="Pfam" id="PF19780">
    <property type="entry name" value="DUF6265"/>
    <property type="match status" value="1"/>
</dbReference>
<evidence type="ECO:0000313" key="3">
    <source>
        <dbReference type="Proteomes" id="UP000289857"/>
    </source>
</evidence>
<evidence type="ECO:0000313" key="2">
    <source>
        <dbReference type="EMBL" id="RXR23222.1"/>
    </source>
</evidence>
<comment type="caution">
    <text evidence="2">The sequence shown here is derived from an EMBL/GenBank/DDBJ whole genome shotgun (WGS) entry which is preliminary data.</text>
</comment>
<dbReference type="Proteomes" id="UP000289857">
    <property type="component" value="Unassembled WGS sequence"/>
</dbReference>
<accession>A0A4Q1KCZ2</accession>
<reference evidence="3" key="1">
    <citation type="submission" date="2019-01" db="EMBL/GenBank/DDBJ databases">
        <title>Cytophagaceae bacterium strain CAR-16.</title>
        <authorList>
            <person name="Chen W.-M."/>
        </authorList>
    </citation>
    <scope>NUCLEOTIDE SEQUENCE [LARGE SCALE GENOMIC DNA]</scope>
    <source>
        <strain evidence="3">WWJ-16</strain>
    </source>
</reference>
<dbReference type="InterPro" id="IPR046232">
    <property type="entry name" value="DUF6265"/>
</dbReference>
<keyword evidence="3" id="KW-1185">Reference proteome</keyword>